<reference evidence="1 2" key="1">
    <citation type="journal article" date="2018" name="Nat. Biotechnol.">
        <title>A standardized bacterial taxonomy based on genome phylogeny substantially revises the tree of life.</title>
        <authorList>
            <person name="Parks D.H."/>
            <person name="Chuvochina M."/>
            <person name="Waite D.W."/>
            <person name="Rinke C."/>
            <person name="Skarshewski A."/>
            <person name="Chaumeil P.A."/>
            <person name="Hugenholtz P."/>
        </authorList>
    </citation>
    <scope>NUCLEOTIDE SEQUENCE [LARGE SCALE GENOMIC DNA]</scope>
    <source>
        <strain evidence="1">UBA9380</strain>
    </source>
</reference>
<accession>A0A352IX11</accession>
<evidence type="ECO:0000313" key="1">
    <source>
        <dbReference type="EMBL" id="HBC35994.1"/>
    </source>
</evidence>
<dbReference type="Proteomes" id="UP000263489">
    <property type="component" value="Unassembled WGS sequence"/>
</dbReference>
<name>A0A352IX11_9GAMM</name>
<dbReference type="EMBL" id="DNNA01000272">
    <property type="protein sequence ID" value="HBC35994.1"/>
    <property type="molecule type" value="Genomic_DNA"/>
</dbReference>
<gene>
    <name evidence="1" type="ORF">DC045_17155</name>
</gene>
<dbReference type="AlphaFoldDB" id="A0A352IX11"/>
<organism evidence="1 2">
    <name type="scientific">Marinobacter adhaerens</name>
    <dbReference type="NCBI Taxonomy" id="1033846"/>
    <lineage>
        <taxon>Bacteria</taxon>
        <taxon>Pseudomonadati</taxon>
        <taxon>Pseudomonadota</taxon>
        <taxon>Gammaproteobacteria</taxon>
        <taxon>Pseudomonadales</taxon>
        <taxon>Marinobacteraceae</taxon>
        <taxon>Marinobacter</taxon>
    </lineage>
</organism>
<sequence length="77" mass="8492">MIDRVRLNPGEELKLEGSRTKGPLGETEIDTYSVINKAGEVVGSVVHSDHTAIKGFKRTQTLVQKDAEGSVLVDKRW</sequence>
<proteinExistence type="predicted"/>
<evidence type="ECO:0000313" key="2">
    <source>
        <dbReference type="Proteomes" id="UP000263489"/>
    </source>
</evidence>
<protein>
    <submittedName>
        <fullName evidence="1">Uncharacterized protein</fullName>
    </submittedName>
</protein>
<comment type="caution">
    <text evidence="1">The sequence shown here is derived from an EMBL/GenBank/DDBJ whole genome shotgun (WGS) entry which is preliminary data.</text>
</comment>